<dbReference type="Gene3D" id="3.40.980.10">
    <property type="entry name" value="MoaB/Mog-like domain"/>
    <property type="match status" value="1"/>
</dbReference>
<dbReference type="InterPro" id="IPR008284">
    <property type="entry name" value="MoCF_biosynth_CS"/>
</dbReference>
<dbReference type="EMBL" id="CP002772">
    <property type="protein sequence ID" value="AEG18589.1"/>
    <property type="molecule type" value="Genomic_DNA"/>
</dbReference>
<dbReference type="InterPro" id="IPR036425">
    <property type="entry name" value="MoaB/Mog-like_dom_sf"/>
</dbReference>
<dbReference type="FunFam" id="3.40.980.10:FF:000006">
    <property type="entry name" value="Molybdenum cofactor biosynthesis protein B"/>
    <property type="match status" value="1"/>
</dbReference>
<accession>F6D272</accession>
<keyword evidence="2" id="KW-0501">Molybdenum cofactor biosynthesis</keyword>
<comment type="similarity">
    <text evidence="1">Belongs to the MoaB/Mog family.</text>
</comment>
<sequence>MKSKSMETHKKNAPKSVKTAVITLSDSKYKDFLESKDTDISGKLIKDALETKHNVALYRVIPDDSKLLLANIGDIIEKYDVDVIMTTGGTGIGVRDVTIETLKPLFNKELNGFGEIFRYESYKELGTGAIMSRATAGVYKDTLIVAMPGSPNAVSLGLKIILPELGHLVKHIHE</sequence>
<dbReference type="STRING" id="868131.MSWAN_1575"/>
<dbReference type="RefSeq" id="WP_013826088.1">
    <property type="nucleotide sequence ID" value="NC_015574.1"/>
</dbReference>
<dbReference type="eggNOG" id="arCOG00214">
    <property type="taxonomic scope" value="Archaea"/>
</dbReference>
<dbReference type="KEGG" id="mew:MSWAN_1575"/>
<dbReference type="InterPro" id="IPR012245">
    <property type="entry name" value="MoaB"/>
</dbReference>
<keyword evidence="5" id="KW-1185">Reference proteome</keyword>
<dbReference type="GO" id="GO:0006777">
    <property type="term" value="P:Mo-molybdopterin cofactor biosynthetic process"/>
    <property type="evidence" value="ECO:0007669"/>
    <property type="project" value="UniProtKB-KW"/>
</dbReference>
<dbReference type="Pfam" id="PF00994">
    <property type="entry name" value="MoCF_biosynth"/>
    <property type="match status" value="1"/>
</dbReference>
<dbReference type="InterPro" id="IPR001453">
    <property type="entry name" value="MoaB/Mog_dom"/>
</dbReference>
<dbReference type="CDD" id="cd00886">
    <property type="entry name" value="MogA_MoaB"/>
    <property type="match status" value="1"/>
</dbReference>
<dbReference type="PANTHER" id="PTHR43232">
    <property type="entry name" value="MOLYBDENUM COFACTOR BIOSYNTHESIS PROTEIN B"/>
    <property type="match status" value="1"/>
</dbReference>
<dbReference type="AlphaFoldDB" id="F6D272"/>
<dbReference type="PROSITE" id="PS01078">
    <property type="entry name" value="MOCF_BIOSYNTHESIS_1"/>
    <property type="match status" value="1"/>
</dbReference>
<dbReference type="Proteomes" id="UP000009231">
    <property type="component" value="Chromosome"/>
</dbReference>
<name>F6D272_METPW</name>
<dbReference type="PANTHER" id="PTHR43232:SF2">
    <property type="entry name" value="MOLYBDENUM COFACTOR BIOSYNTHESIS PROTEIN B"/>
    <property type="match status" value="1"/>
</dbReference>
<gene>
    <name evidence="4" type="ordered locus">MSWAN_1575</name>
</gene>
<reference evidence="4 5" key="1">
    <citation type="journal article" date="2014" name="Int. J. Syst. Evol. Microbiol.">
        <title>Methanobacterium paludis sp. nov. and a novel strain of Methanobacterium lacus isolated from northern peatlands.</title>
        <authorList>
            <person name="Cadillo-Quiroz H."/>
            <person name="Brauer S.L."/>
            <person name="Goodson N."/>
            <person name="Yavitt J.B."/>
            <person name="Zinder S.H."/>
        </authorList>
    </citation>
    <scope>NUCLEOTIDE SEQUENCE [LARGE SCALE GENOMIC DNA]</scope>
    <source>
        <strain evidence="5">DSM 25820 / JCM 18151 / SWAN1</strain>
    </source>
</reference>
<dbReference type="PIRSF" id="PIRSF006443">
    <property type="entry name" value="MoaB"/>
    <property type="match status" value="1"/>
</dbReference>
<evidence type="ECO:0000313" key="5">
    <source>
        <dbReference type="Proteomes" id="UP000009231"/>
    </source>
</evidence>
<feature type="domain" description="MoaB/Mog" evidence="3">
    <location>
        <begin position="20"/>
        <end position="168"/>
    </location>
</feature>
<dbReference type="SMART" id="SM00852">
    <property type="entry name" value="MoCF_biosynth"/>
    <property type="match status" value="1"/>
</dbReference>
<evidence type="ECO:0000256" key="1">
    <source>
        <dbReference type="ARBA" id="ARBA00006112"/>
    </source>
</evidence>
<protein>
    <submittedName>
        <fullName evidence="4">Molybdenum cofactor synthesis domain protein</fullName>
    </submittedName>
</protein>
<evidence type="ECO:0000256" key="2">
    <source>
        <dbReference type="ARBA" id="ARBA00023150"/>
    </source>
</evidence>
<dbReference type="GeneID" id="10669084"/>
<organism evidence="4 5">
    <name type="scientific">Methanobacterium paludis (strain DSM 25820 / JCM 18151 / SWAN1)</name>
    <dbReference type="NCBI Taxonomy" id="868131"/>
    <lineage>
        <taxon>Archaea</taxon>
        <taxon>Methanobacteriati</taxon>
        <taxon>Methanobacteriota</taxon>
        <taxon>Methanomada group</taxon>
        <taxon>Methanobacteria</taxon>
        <taxon>Methanobacteriales</taxon>
        <taxon>Methanobacteriaceae</taxon>
        <taxon>Methanobacterium</taxon>
    </lineage>
</organism>
<dbReference type="SUPFAM" id="SSF53218">
    <property type="entry name" value="Molybdenum cofactor biosynthesis proteins"/>
    <property type="match status" value="1"/>
</dbReference>
<evidence type="ECO:0000259" key="3">
    <source>
        <dbReference type="SMART" id="SM00852"/>
    </source>
</evidence>
<dbReference type="HOGENOM" id="CLU_077358_2_3_2"/>
<evidence type="ECO:0000313" key="4">
    <source>
        <dbReference type="EMBL" id="AEG18589.1"/>
    </source>
</evidence>
<dbReference type="OrthoDB" id="205337at2157"/>
<dbReference type="NCBIfam" id="TIGR00177">
    <property type="entry name" value="molyb_syn"/>
    <property type="match status" value="1"/>
</dbReference>
<proteinExistence type="inferred from homology"/>
<dbReference type="GO" id="GO:0005829">
    <property type="term" value="C:cytosol"/>
    <property type="evidence" value="ECO:0007669"/>
    <property type="project" value="TreeGrafter"/>
</dbReference>